<dbReference type="AlphaFoldDB" id="A0A8J2MPX1"/>
<dbReference type="GO" id="GO:0005524">
    <property type="term" value="F:ATP binding"/>
    <property type="evidence" value="ECO:0007669"/>
    <property type="project" value="UniProtKB-UniRule"/>
</dbReference>
<evidence type="ECO:0000256" key="2">
    <source>
        <dbReference type="ARBA" id="ARBA00022679"/>
    </source>
</evidence>
<reference evidence="10" key="1">
    <citation type="submission" date="2021-09" db="EMBL/GenBank/DDBJ databases">
        <authorList>
            <consortium name="Pathogen Informatics"/>
        </authorList>
    </citation>
    <scope>NUCLEOTIDE SEQUENCE</scope>
</reference>
<feature type="domain" description="AGC-kinase C-terminal" evidence="9">
    <location>
        <begin position="310"/>
        <end position="370"/>
    </location>
</feature>
<evidence type="ECO:0000256" key="7">
    <source>
        <dbReference type="RuleBase" id="RU000304"/>
    </source>
</evidence>
<protein>
    <submittedName>
        <fullName evidence="10">Uncharacterized protein</fullName>
    </submittedName>
</protein>
<dbReference type="PROSITE" id="PS00107">
    <property type="entry name" value="PROTEIN_KINASE_ATP"/>
    <property type="match status" value="1"/>
</dbReference>
<dbReference type="GO" id="GO:0004691">
    <property type="term" value="F:cAMP-dependent protein kinase activity"/>
    <property type="evidence" value="ECO:0007669"/>
    <property type="project" value="TreeGrafter"/>
</dbReference>
<organism evidence="10 11">
    <name type="scientific">Cercopithifilaria johnstoni</name>
    <dbReference type="NCBI Taxonomy" id="2874296"/>
    <lineage>
        <taxon>Eukaryota</taxon>
        <taxon>Metazoa</taxon>
        <taxon>Ecdysozoa</taxon>
        <taxon>Nematoda</taxon>
        <taxon>Chromadorea</taxon>
        <taxon>Rhabditida</taxon>
        <taxon>Spirurina</taxon>
        <taxon>Spiruromorpha</taxon>
        <taxon>Filarioidea</taxon>
        <taxon>Onchocercidae</taxon>
        <taxon>Cercopithifilaria</taxon>
    </lineage>
</organism>
<dbReference type="PANTHER" id="PTHR24353:SF37">
    <property type="entry name" value="CAMP-DEPENDENT PROTEIN KINASE CATALYTIC SUBUNIT PRKX"/>
    <property type="match status" value="1"/>
</dbReference>
<dbReference type="Proteomes" id="UP000746747">
    <property type="component" value="Unassembled WGS sequence"/>
</dbReference>
<dbReference type="EMBL" id="CAKAEH010001428">
    <property type="protein sequence ID" value="CAG9536155.1"/>
    <property type="molecule type" value="Genomic_DNA"/>
</dbReference>
<accession>A0A8J2MPX1</accession>
<dbReference type="InterPro" id="IPR017441">
    <property type="entry name" value="Protein_kinase_ATP_BS"/>
</dbReference>
<evidence type="ECO:0000256" key="6">
    <source>
        <dbReference type="PROSITE-ProRule" id="PRU10141"/>
    </source>
</evidence>
<dbReference type="Pfam" id="PF00069">
    <property type="entry name" value="Pkinase"/>
    <property type="match status" value="1"/>
</dbReference>
<dbReference type="PROSITE" id="PS51285">
    <property type="entry name" value="AGC_KINASE_CTER"/>
    <property type="match status" value="1"/>
</dbReference>
<dbReference type="PROSITE" id="PS50011">
    <property type="entry name" value="PROTEIN_KINASE_DOM"/>
    <property type="match status" value="1"/>
</dbReference>
<evidence type="ECO:0000256" key="4">
    <source>
        <dbReference type="ARBA" id="ARBA00022777"/>
    </source>
</evidence>
<evidence type="ECO:0000313" key="10">
    <source>
        <dbReference type="EMBL" id="CAG9536155.1"/>
    </source>
</evidence>
<dbReference type="Gene3D" id="3.30.200.20">
    <property type="entry name" value="Phosphorylase Kinase, domain 1"/>
    <property type="match status" value="1"/>
</dbReference>
<dbReference type="FunFam" id="1.10.510.10:FF:000005">
    <property type="entry name" value="cAMP-dependent protein kinase catalytic subunit alpha"/>
    <property type="match status" value="1"/>
</dbReference>
<evidence type="ECO:0000259" key="8">
    <source>
        <dbReference type="PROSITE" id="PS50011"/>
    </source>
</evidence>
<dbReference type="PROSITE" id="PS00108">
    <property type="entry name" value="PROTEIN_KINASE_ST"/>
    <property type="match status" value="1"/>
</dbReference>
<dbReference type="CDD" id="cd05580">
    <property type="entry name" value="STKc_PKA_like"/>
    <property type="match status" value="1"/>
</dbReference>
<dbReference type="InterPro" id="IPR000961">
    <property type="entry name" value="AGC-kinase_C"/>
</dbReference>
<feature type="domain" description="Protein kinase" evidence="8">
    <location>
        <begin position="54"/>
        <end position="309"/>
    </location>
</feature>
<comment type="caution">
    <text evidence="10">The sequence shown here is derived from an EMBL/GenBank/DDBJ whole genome shotgun (WGS) entry which is preliminary data.</text>
</comment>
<dbReference type="InterPro" id="IPR008271">
    <property type="entry name" value="Ser/Thr_kinase_AS"/>
</dbReference>
<dbReference type="PANTHER" id="PTHR24353">
    <property type="entry name" value="CYCLIC NUCLEOTIDE-DEPENDENT PROTEIN KINASE"/>
    <property type="match status" value="1"/>
</dbReference>
<comment type="similarity">
    <text evidence="7">Belongs to the protein kinase superfamily.</text>
</comment>
<dbReference type="Gene3D" id="1.10.510.10">
    <property type="entry name" value="Transferase(Phosphotransferase) domain 1"/>
    <property type="match status" value="1"/>
</dbReference>
<sequence length="378" mass="43562">MVDFIYRLLIKDLKLNKDSSICGNHNKMGITNNMVDDKTEPDDDSVTSVSIAAVESMQTIGMGSFGRVYLARDSNTKKYYYALKKMSIGKIILTRQINHVFSEKKILASLKHPFIVKMYSSKCDGQNLYILFEYLPGGELFSYLRNVQRFPEITARFYACEVLLALEYLHSKNIVYRDLKPENLMLTKIGHLKLTDFGFAKIINNKTNTLCGTPEYLAPEVIDGKGYNKAVDWWSLGILIYEMLVGLPPFQEDTLINIYEEIMTGRIDFPKNMDFFTKDLIKKLLQLDPSKRLGNLEGGAKDIKIHKWFNDIIWDDVINMKITPPIIPKLQCTGDTSNFGDYDESDEEDQMYLNENNYRYLSNPLMPDSRFLTEHSAF</sequence>
<dbReference type="SMART" id="SM00220">
    <property type="entry name" value="S_TKc"/>
    <property type="match status" value="1"/>
</dbReference>
<dbReference type="GO" id="GO:0005952">
    <property type="term" value="C:cAMP-dependent protein kinase complex"/>
    <property type="evidence" value="ECO:0007669"/>
    <property type="project" value="TreeGrafter"/>
</dbReference>
<dbReference type="SUPFAM" id="SSF56112">
    <property type="entry name" value="Protein kinase-like (PK-like)"/>
    <property type="match status" value="1"/>
</dbReference>
<keyword evidence="3 6" id="KW-0547">Nucleotide-binding</keyword>
<name>A0A8J2MPX1_9BILA</name>
<keyword evidence="5 6" id="KW-0067">ATP-binding</keyword>
<keyword evidence="11" id="KW-1185">Reference proteome</keyword>
<dbReference type="OrthoDB" id="63267at2759"/>
<evidence type="ECO:0000313" key="11">
    <source>
        <dbReference type="Proteomes" id="UP000746747"/>
    </source>
</evidence>
<proteinExistence type="inferred from homology"/>
<dbReference type="InterPro" id="IPR011009">
    <property type="entry name" value="Kinase-like_dom_sf"/>
</dbReference>
<evidence type="ECO:0000259" key="9">
    <source>
        <dbReference type="PROSITE" id="PS51285"/>
    </source>
</evidence>
<dbReference type="GO" id="GO:0005829">
    <property type="term" value="C:cytosol"/>
    <property type="evidence" value="ECO:0007669"/>
    <property type="project" value="TreeGrafter"/>
</dbReference>
<evidence type="ECO:0000256" key="5">
    <source>
        <dbReference type="ARBA" id="ARBA00022840"/>
    </source>
</evidence>
<keyword evidence="1 7" id="KW-0723">Serine/threonine-protein kinase</keyword>
<feature type="binding site" evidence="6">
    <location>
        <position position="90"/>
    </location>
    <ligand>
        <name>ATP</name>
        <dbReference type="ChEBI" id="CHEBI:30616"/>
    </ligand>
</feature>
<evidence type="ECO:0000256" key="1">
    <source>
        <dbReference type="ARBA" id="ARBA00022527"/>
    </source>
</evidence>
<gene>
    <name evidence="10" type="ORF">CJOHNSTONI_LOCUS6108</name>
</gene>
<dbReference type="InterPro" id="IPR000719">
    <property type="entry name" value="Prot_kinase_dom"/>
</dbReference>
<keyword evidence="4" id="KW-0418">Kinase</keyword>
<evidence type="ECO:0000256" key="3">
    <source>
        <dbReference type="ARBA" id="ARBA00022741"/>
    </source>
</evidence>
<keyword evidence="2" id="KW-0808">Transferase</keyword>